<dbReference type="AlphaFoldDB" id="A0AAE1N5F2"/>
<proteinExistence type="predicted"/>
<protein>
    <submittedName>
        <fullName evidence="2">Uncharacterized protein</fullName>
    </submittedName>
</protein>
<gene>
    <name evidence="2" type="ORF">QN277_000098</name>
</gene>
<evidence type="ECO:0000256" key="1">
    <source>
        <dbReference type="SAM" id="MobiDB-lite"/>
    </source>
</evidence>
<dbReference type="EMBL" id="JAWXYG010000001">
    <property type="protein sequence ID" value="KAK4283106.1"/>
    <property type="molecule type" value="Genomic_DNA"/>
</dbReference>
<evidence type="ECO:0000313" key="2">
    <source>
        <dbReference type="EMBL" id="KAK4283106.1"/>
    </source>
</evidence>
<dbReference type="Proteomes" id="UP001293593">
    <property type="component" value="Unassembled WGS sequence"/>
</dbReference>
<feature type="region of interest" description="Disordered" evidence="1">
    <location>
        <begin position="1"/>
        <end position="25"/>
    </location>
</feature>
<organism evidence="2 3">
    <name type="scientific">Acacia crassicarpa</name>
    <name type="common">northern wattle</name>
    <dbReference type="NCBI Taxonomy" id="499986"/>
    <lineage>
        <taxon>Eukaryota</taxon>
        <taxon>Viridiplantae</taxon>
        <taxon>Streptophyta</taxon>
        <taxon>Embryophyta</taxon>
        <taxon>Tracheophyta</taxon>
        <taxon>Spermatophyta</taxon>
        <taxon>Magnoliopsida</taxon>
        <taxon>eudicotyledons</taxon>
        <taxon>Gunneridae</taxon>
        <taxon>Pentapetalae</taxon>
        <taxon>rosids</taxon>
        <taxon>fabids</taxon>
        <taxon>Fabales</taxon>
        <taxon>Fabaceae</taxon>
        <taxon>Caesalpinioideae</taxon>
        <taxon>mimosoid clade</taxon>
        <taxon>Acacieae</taxon>
        <taxon>Acacia</taxon>
    </lineage>
</organism>
<accession>A0AAE1N5F2</accession>
<feature type="compositionally biased region" description="Basic residues" evidence="1">
    <location>
        <begin position="1"/>
        <end position="15"/>
    </location>
</feature>
<name>A0AAE1N5F2_9FABA</name>
<reference evidence="2" key="1">
    <citation type="submission" date="2023-10" db="EMBL/GenBank/DDBJ databases">
        <title>Chromosome-level genome of the transformable northern wattle, Acacia crassicarpa.</title>
        <authorList>
            <person name="Massaro I."/>
            <person name="Sinha N.R."/>
            <person name="Poethig S."/>
            <person name="Leichty A.R."/>
        </authorList>
    </citation>
    <scope>NUCLEOTIDE SEQUENCE</scope>
    <source>
        <strain evidence="2">Acra3RX</strain>
        <tissue evidence="2">Leaf</tissue>
    </source>
</reference>
<sequence>MGLKFHKNKQTKSRRPNPPVGLQDDYDDVQKKLIRGTQKDKGSKKWPISVLLLDPYSLSSTSRESDRHQII</sequence>
<comment type="caution">
    <text evidence="2">The sequence shown here is derived from an EMBL/GenBank/DDBJ whole genome shotgun (WGS) entry which is preliminary data.</text>
</comment>
<evidence type="ECO:0000313" key="3">
    <source>
        <dbReference type="Proteomes" id="UP001293593"/>
    </source>
</evidence>
<keyword evidence="3" id="KW-1185">Reference proteome</keyword>